<feature type="domain" description="PB1" evidence="9">
    <location>
        <begin position="348"/>
        <end position="433"/>
    </location>
</feature>
<dbReference type="InterPro" id="IPR053793">
    <property type="entry name" value="PB1-like"/>
</dbReference>
<evidence type="ECO:0000259" key="9">
    <source>
        <dbReference type="PROSITE" id="PS51745"/>
    </source>
</evidence>
<feature type="compositionally biased region" description="Low complexity" evidence="8">
    <location>
        <begin position="255"/>
        <end position="270"/>
    </location>
</feature>
<dbReference type="Pfam" id="PF00564">
    <property type="entry name" value="PB1"/>
    <property type="match status" value="1"/>
</dbReference>
<comment type="subcellular location">
    <subcellularLocation>
        <location evidence="1">Cytoplasm</location>
    </subcellularLocation>
</comment>
<feature type="repeat" description="TPR" evidence="7">
    <location>
        <begin position="36"/>
        <end position="69"/>
    </location>
</feature>
<evidence type="ECO:0000256" key="4">
    <source>
        <dbReference type="ARBA" id="ARBA00022490"/>
    </source>
</evidence>
<dbReference type="SMART" id="SM00028">
    <property type="entry name" value="TPR"/>
    <property type="match status" value="3"/>
</dbReference>
<accession>A0A0C9M9P7</accession>
<keyword evidence="6 7" id="KW-0802">TPR repeat</keyword>
<dbReference type="Gene3D" id="1.25.40.10">
    <property type="entry name" value="Tetratricopeptide repeat domain"/>
    <property type="match status" value="1"/>
</dbReference>
<evidence type="ECO:0000256" key="3">
    <source>
        <dbReference type="ARBA" id="ARBA00022443"/>
    </source>
</evidence>
<protein>
    <recommendedName>
        <fullName evidence="9">PB1 domain-containing protein</fullName>
    </recommendedName>
</protein>
<name>A0A0C9M9P7_9FUNG</name>
<dbReference type="GO" id="GO:0005737">
    <property type="term" value="C:cytoplasm"/>
    <property type="evidence" value="ECO:0007669"/>
    <property type="project" value="UniProtKB-SubCell"/>
</dbReference>
<dbReference type="InterPro" id="IPR011990">
    <property type="entry name" value="TPR-like_helical_dom_sf"/>
</dbReference>
<feature type="compositionally biased region" description="Polar residues" evidence="8">
    <location>
        <begin position="275"/>
        <end position="290"/>
    </location>
</feature>
<proteinExistence type="inferred from homology"/>
<sequence length="433" mass="48542">MAFKFELEQWQKACDAFDDNNYDGALKTFISIADNAKMHFNIGSIFSVLNDHRRAITAFNRAVAKDPYFAAGYFQRGVSLFLLGDLESAKDDFDCAFQKLRGNNLINYQQLGLQFRLYSCEVLFNRGICQLYLGKIDSGLTDLYHAQKAKETEEHDIIDQAVRNRGKGYSVYSIPPGLLFRPSEARLRQLKGIDMFHDKLISQPHYTASQRKNSILVHQPTITSSSAVAAATLALTQEPRSPSPLAKGGPMPIKSLSSTSSSSSLQSPISPVTPIISTHHYTSNSASMSRRSTDKKGGSDIRQLRENHCPSSNIRRTYSMAPAATASTSTNSSQTSLNSAISASHDGKLKIKCHYTDTRIVLTSTDVNYQELKSRIVEKFKTYSNSIQLAYKDEEHEKVLIIDDDDLDMARQINRVRHQHEQSAVEKLEIWIQ</sequence>
<reference evidence="10" key="1">
    <citation type="submission" date="2014-09" db="EMBL/GenBank/DDBJ databases">
        <title>Draft genome sequence of an oleaginous Mucoromycotina fungus Mucor ambiguus NBRC6742.</title>
        <authorList>
            <person name="Takeda I."/>
            <person name="Yamane N."/>
            <person name="Morita T."/>
            <person name="Tamano K."/>
            <person name="Machida M."/>
            <person name="Baker S."/>
            <person name="Koike H."/>
        </authorList>
    </citation>
    <scope>NUCLEOTIDE SEQUENCE</scope>
    <source>
        <strain evidence="10">NBRC 6742</strain>
    </source>
</reference>
<dbReference type="OrthoDB" id="9450131at2759"/>
<dbReference type="PANTHER" id="PTHR15175">
    <property type="entry name" value="NEUTROPHIL CYTOSOLIC FACTOR 2, NEUTROPHIL NADPH OXIDASE FACTOR 2"/>
    <property type="match status" value="1"/>
</dbReference>
<dbReference type="Gene3D" id="3.10.20.90">
    <property type="entry name" value="Phosphatidylinositol 3-kinase Catalytic Subunit, Chain A, domain 1"/>
    <property type="match status" value="1"/>
</dbReference>
<gene>
    <name evidence="10" type="ORF">MAM1_0151c06669</name>
</gene>
<keyword evidence="3" id="KW-0728">SH3 domain</keyword>
<evidence type="ECO:0000256" key="2">
    <source>
        <dbReference type="ARBA" id="ARBA00008051"/>
    </source>
</evidence>
<dbReference type="Proteomes" id="UP000053815">
    <property type="component" value="Unassembled WGS sequence"/>
</dbReference>
<evidence type="ECO:0000313" key="10">
    <source>
        <dbReference type="EMBL" id="GAN07176.1"/>
    </source>
</evidence>
<dbReference type="CDD" id="cd05992">
    <property type="entry name" value="PB1"/>
    <property type="match status" value="1"/>
</dbReference>
<evidence type="ECO:0000256" key="1">
    <source>
        <dbReference type="ARBA" id="ARBA00004496"/>
    </source>
</evidence>
<evidence type="ECO:0000313" key="11">
    <source>
        <dbReference type="Proteomes" id="UP000053815"/>
    </source>
</evidence>
<organism evidence="10">
    <name type="scientific">Mucor ambiguus</name>
    <dbReference type="NCBI Taxonomy" id="91626"/>
    <lineage>
        <taxon>Eukaryota</taxon>
        <taxon>Fungi</taxon>
        <taxon>Fungi incertae sedis</taxon>
        <taxon>Mucoromycota</taxon>
        <taxon>Mucoromycotina</taxon>
        <taxon>Mucoromycetes</taxon>
        <taxon>Mucorales</taxon>
        <taxon>Mucorineae</taxon>
        <taxon>Mucoraceae</taxon>
        <taxon>Mucor</taxon>
    </lineage>
</organism>
<dbReference type="PROSITE" id="PS51745">
    <property type="entry name" value="PB1"/>
    <property type="match status" value="1"/>
</dbReference>
<dbReference type="SUPFAM" id="SSF54277">
    <property type="entry name" value="CAD &amp; PB1 domains"/>
    <property type="match status" value="1"/>
</dbReference>
<feature type="compositionally biased region" description="Basic and acidic residues" evidence="8">
    <location>
        <begin position="291"/>
        <end position="308"/>
    </location>
</feature>
<keyword evidence="4" id="KW-0963">Cytoplasm</keyword>
<evidence type="ECO:0000256" key="6">
    <source>
        <dbReference type="ARBA" id="ARBA00022803"/>
    </source>
</evidence>
<dbReference type="InterPro" id="IPR019734">
    <property type="entry name" value="TPR_rpt"/>
</dbReference>
<evidence type="ECO:0000256" key="5">
    <source>
        <dbReference type="ARBA" id="ARBA00022737"/>
    </source>
</evidence>
<evidence type="ECO:0000256" key="7">
    <source>
        <dbReference type="PROSITE-ProRule" id="PRU00339"/>
    </source>
</evidence>
<dbReference type="PROSITE" id="PS50005">
    <property type="entry name" value="TPR"/>
    <property type="match status" value="1"/>
</dbReference>
<dbReference type="InterPro" id="IPR000270">
    <property type="entry name" value="PB1_dom"/>
</dbReference>
<keyword evidence="5" id="KW-0677">Repeat</keyword>
<dbReference type="InterPro" id="IPR051864">
    <property type="entry name" value="NCF2_NOXA1"/>
</dbReference>
<dbReference type="SMART" id="SM00666">
    <property type="entry name" value="PB1"/>
    <property type="match status" value="1"/>
</dbReference>
<dbReference type="PANTHER" id="PTHR15175:SF0">
    <property type="entry name" value="SH3 DOMAIN-CONTAINING PROTEIN C23A1.17"/>
    <property type="match status" value="1"/>
</dbReference>
<dbReference type="STRING" id="91626.A0A0C9M9P7"/>
<dbReference type="SUPFAM" id="SSF48452">
    <property type="entry name" value="TPR-like"/>
    <property type="match status" value="1"/>
</dbReference>
<dbReference type="FunFam" id="1.25.40.10:FF:000017">
    <property type="entry name" value="NADPH oxidase regulator NoxR"/>
    <property type="match status" value="1"/>
</dbReference>
<evidence type="ECO:0000256" key="8">
    <source>
        <dbReference type="SAM" id="MobiDB-lite"/>
    </source>
</evidence>
<dbReference type="EMBL" id="DF836440">
    <property type="protein sequence ID" value="GAN07176.1"/>
    <property type="molecule type" value="Genomic_DNA"/>
</dbReference>
<keyword evidence="11" id="KW-1185">Reference proteome</keyword>
<feature type="region of interest" description="Disordered" evidence="8">
    <location>
        <begin position="239"/>
        <end position="315"/>
    </location>
</feature>
<comment type="similarity">
    <text evidence="2">Belongs to the NCF2/NOXA1 family.</text>
</comment>
<dbReference type="AlphaFoldDB" id="A0A0C9M9P7"/>